<gene>
    <name evidence="5" type="ORF">ACFPZ3_69540</name>
</gene>
<evidence type="ECO:0000256" key="3">
    <source>
        <dbReference type="SAM" id="Phobius"/>
    </source>
</evidence>
<evidence type="ECO:0000313" key="5">
    <source>
        <dbReference type="EMBL" id="MFC5835844.1"/>
    </source>
</evidence>
<organism evidence="5 6">
    <name type="scientific">Nonomuraea insulae</name>
    <dbReference type="NCBI Taxonomy" id="1616787"/>
    <lineage>
        <taxon>Bacteria</taxon>
        <taxon>Bacillati</taxon>
        <taxon>Actinomycetota</taxon>
        <taxon>Actinomycetes</taxon>
        <taxon>Streptosporangiales</taxon>
        <taxon>Streptosporangiaceae</taxon>
        <taxon>Nonomuraea</taxon>
    </lineage>
</organism>
<dbReference type="InterPro" id="IPR041916">
    <property type="entry name" value="Anti_sigma_zinc_sf"/>
</dbReference>
<name>A0ABW1DEN9_9ACTN</name>
<comment type="caution">
    <text evidence="5">The sequence shown here is derived from an EMBL/GenBank/DDBJ whole genome shotgun (WGS) entry which is preliminary data.</text>
</comment>
<evidence type="ECO:0000256" key="1">
    <source>
        <dbReference type="ARBA" id="ARBA00023015"/>
    </source>
</evidence>
<reference evidence="6" key="1">
    <citation type="journal article" date="2019" name="Int. J. Syst. Evol. Microbiol.">
        <title>The Global Catalogue of Microorganisms (GCM) 10K type strain sequencing project: providing services to taxonomists for standard genome sequencing and annotation.</title>
        <authorList>
            <consortium name="The Broad Institute Genomics Platform"/>
            <consortium name="The Broad Institute Genome Sequencing Center for Infectious Disease"/>
            <person name="Wu L."/>
            <person name="Ma J."/>
        </authorList>
    </citation>
    <scope>NUCLEOTIDE SEQUENCE [LARGE SCALE GENOMIC DNA]</scope>
    <source>
        <strain evidence="6">CCUG 53903</strain>
    </source>
</reference>
<dbReference type="InterPro" id="IPR027383">
    <property type="entry name" value="Znf_put"/>
</dbReference>
<keyword evidence="1" id="KW-0805">Transcription regulation</keyword>
<sequence>MAETSGCGRAREEIPELAAGALSGEERAVALHHVADCPACRRELEEATRVVDALTSIAPAAEPPPAFESRVLARIAGARRPSLLRRLVPYLVTAVVVAAVASGTVWRATEPDRRLAAGYRATLQVADGRYLTAAGLYSGRETVGHVFAYQGSPSWLVFTIEQGTGSYQAVLVGADGTTVDLGRFTLSESRRSWSTTVERPIGTITEIHLRRPGSPDVVARFRR</sequence>
<accession>A0ABW1DEN9</accession>
<dbReference type="Pfam" id="PF13490">
    <property type="entry name" value="zf-HC2"/>
    <property type="match status" value="1"/>
</dbReference>
<feature type="transmembrane region" description="Helical" evidence="3">
    <location>
        <begin position="87"/>
        <end position="106"/>
    </location>
</feature>
<dbReference type="RefSeq" id="WP_379525252.1">
    <property type="nucleotide sequence ID" value="NZ_JBHSPA010000136.1"/>
</dbReference>
<keyword evidence="3" id="KW-0812">Transmembrane</keyword>
<feature type="domain" description="Putative zinc-finger" evidence="4">
    <location>
        <begin position="7"/>
        <end position="41"/>
    </location>
</feature>
<dbReference type="Gene3D" id="1.10.10.1320">
    <property type="entry name" value="Anti-sigma factor, zinc-finger domain"/>
    <property type="match status" value="1"/>
</dbReference>
<dbReference type="EMBL" id="JBHSPA010000136">
    <property type="protein sequence ID" value="MFC5835844.1"/>
    <property type="molecule type" value="Genomic_DNA"/>
</dbReference>
<keyword evidence="3" id="KW-0472">Membrane</keyword>
<keyword evidence="2" id="KW-0804">Transcription</keyword>
<evidence type="ECO:0000256" key="2">
    <source>
        <dbReference type="ARBA" id="ARBA00023163"/>
    </source>
</evidence>
<evidence type="ECO:0000313" key="6">
    <source>
        <dbReference type="Proteomes" id="UP001596058"/>
    </source>
</evidence>
<evidence type="ECO:0000259" key="4">
    <source>
        <dbReference type="Pfam" id="PF13490"/>
    </source>
</evidence>
<protein>
    <submittedName>
        <fullName evidence="5">Anti-sigma factor family protein</fullName>
    </submittedName>
</protein>
<dbReference type="Proteomes" id="UP001596058">
    <property type="component" value="Unassembled WGS sequence"/>
</dbReference>
<keyword evidence="6" id="KW-1185">Reference proteome</keyword>
<proteinExistence type="predicted"/>
<keyword evidence="3" id="KW-1133">Transmembrane helix</keyword>